<keyword evidence="2 4" id="KW-0732">Signal</keyword>
<keyword evidence="3" id="KW-0472">Membrane</keyword>
<evidence type="ECO:0000256" key="4">
    <source>
        <dbReference type="SAM" id="SignalP"/>
    </source>
</evidence>
<organism evidence="6 7">
    <name type="scientific">Grimontia sedimenti</name>
    <dbReference type="NCBI Taxonomy" id="2711294"/>
    <lineage>
        <taxon>Bacteria</taxon>
        <taxon>Pseudomonadati</taxon>
        <taxon>Pseudomonadota</taxon>
        <taxon>Gammaproteobacteria</taxon>
        <taxon>Vibrionales</taxon>
        <taxon>Vibrionaceae</taxon>
        <taxon>Grimontia</taxon>
    </lineage>
</organism>
<feature type="signal peptide" evidence="4">
    <location>
        <begin position="1"/>
        <end position="25"/>
    </location>
</feature>
<dbReference type="InterPro" id="IPR023614">
    <property type="entry name" value="Porin_dom_sf"/>
</dbReference>
<dbReference type="PANTHER" id="PTHR34501">
    <property type="entry name" value="PROTEIN YDDL-RELATED"/>
    <property type="match status" value="1"/>
</dbReference>
<dbReference type="Pfam" id="PF13609">
    <property type="entry name" value="Porin_4"/>
    <property type="match status" value="1"/>
</dbReference>
<dbReference type="RefSeq" id="WP_165014530.1">
    <property type="nucleotide sequence ID" value="NZ_JAALDL010000009.1"/>
</dbReference>
<evidence type="ECO:0000256" key="1">
    <source>
        <dbReference type="ARBA" id="ARBA00004571"/>
    </source>
</evidence>
<dbReference type="Gene3D" id="2.40.160.10">
    <property type="entry name" value="Porin"/>
    <property type="match status" value="1"/>
</dbReference>
<dbReference type="Proteomes" id="UP000473008">
    <property type="component" value="Unassembled WGS sequence"/>
</dbReference>
<feature type="domain" description="Porin" evidence="5">
    <location>
        <begin position="13"/>
        <end position="315"/>
    </location>
</feature>
<evidence type="ECO:0000256" key="2">
    <source>
        <dbReference type="ARBA" id="ARBA00022729"/>
    </source>
</evidence>
<dbReference type="AlphaFoldDB" id="A0A6M1RGF2"/>
<dbReference type="EMBL" id="JAALDL010000009">
    <property type="protein sequence ID" value="NGN98582.1"/>
    <property type="molecule type" value="Genomic_DNA"/>
</dbReference>
<dbReference type="CDD" id="cd00342">
    <property type="entry name" value="gram_neg_porins"/>
    <property type="match status" value="1"/>
</dbReference>
<dbReference type="InterPro" id="IPR050298">
    <property type="entry name" value="Gram-neg_bact_OMP"/>
</dbReference>
<evidence type="ECO:0000313" key="7">
    <source>
        <dbReference type="Proteomes" id="UP000473008"/>
    </source>
</evidence>
<reference evidence="6 7" key="1">
    <citation type="submission" date="2020-02" db="EMBL/GenBank/DDBJ databases">
        <title>The draft genome of Grimontia sedimenta sp. nov., isolated from benthic sediments near coral reefs south of Kuwait.</title>
        <authorList>
            <person name="Mahmoud H.M."/>
            <person name="Jose L."/>
            <person name="Eapen S."/>
        </authorList>
    </citation>
    <scope>NUCLEOTIDE SEQUENCE [LARGE SCALE GENOMIC DNA]</scope>
    <source>
        <strain evidence="6 7">S25</strain>
    </source>
</reference>
<comment type="caution">
    <text evidence="6">The sequence shown here is derived from an EMBL/GenBank/DDBJ whole genome shotgun (WGS) entry which is preliminary data.</text>
</comment>
<dbReference type="PANTHER" id="PTHR34501:SF2">
    <property type="entry name" value="OUTER MEMBRANE PORIN F-RELATED"/>
    <property type="match status" value="1"/>
</dbReference>
<proteinExistence type="predicted"/>
<evidence type="ECO:0000256" key="3">
    <source>
        <dbReference type="ARBA" id="ARBA00023136"/>
    </source>
</evidence>
<dbReference type="GO" id="GO:0009279">
    <property type="term" value="C:cell outer membrane"/>
    <property type="evidence" value="ECO:0007669"/>
    <property type="project" value="UniProtKB-SubCell"/>
</dbReference>
<evidence type="ECO:0000259" key="5">
    <source>
        <dbReference type="Pfam" id="PF13609"/>
    </source>
</evidence>
<keyword evidence="7" id="KW-1185">Reference proteome</keyword>
<name>A0A6M1RGF2_9GAMM</name>
<evidence type="ECO:0000313" key="6">
    <source>
        <dbReference type="EMBL" id="NGN98582.1"/>
    </source>
</evidence>
<protein>
    <submittedName>
        <fullName evidence="6">Porin</fullName>
    </submittedName>
</protein>
<gene>
    <name evidence="6" type="ORF">G5S52_13260</name>
</gene>
<dbReference type="InterPro" id="IPR033900">
    <property type="entry name" value="Gram_neg_porin_domain"/>
</dbReference>
<comment type="subcellular location">
    <subcellularLocation>
        <location evidence="1">Cell outer membrane</location>
        <topology evidence="1">Multi-pass membrane protein</topology>
    </subcellularLocation>
</comment>
<dbReference type="SUPFAM" id="SSF56935">
    <property type="entry name" value="Porins"/>
    <property type="match status" value="1"/>
</dbReference>
<accession>A0A6M1RGF2</accession>
<sequence length="333" mass="36012">MEKMFKRALLGTAIAAVAAAGSANAAVQLAGENFEIYGTAAAYNMFDSPKASGSDSTNTVGIESKIGFKGKHVYEDFGPDFLWQIESGWASHADSSWASDRGLLGGRDTFIGLGFDFGNLKIGRMTHASYDIVDWPHSNPGLGNVFDWNNDLGAGFQDRADNMIRFESAAMGPVKFNVTASGMESSTSDIITSAAVYFTQDKFGLHAGIYSRGEAEDNSFEEHSYAIVGGNVYLDKLTLSAAYKLMEYGDNDQSAISATAQYLFTDKLLAKVGYASTDDAEGTTGTSDQAITARLGYLLPSTYLYMDVRNYDMNDSDESADTTRLLIGAEYYF</sequence>
<feature type="chain" id="PRO_5027107158" evidence="4">
    <location>
        <begin position="26"/>
        <end position="333"/>
    </location>
</feature>
<dbReference type="GO" id="GO:0015288">
    <property type="term" value="F:porin activity"/>
    <property type="evidence" value="ECO:0007669"/>
    <property type="project" value="InterPro"/>
</dbReference>